<dbReference type="OrthoDB" id="8781946at2"/>
<accession>A0A4S4AT80</accession>
<comment type="caution">
    <text evidence="1">The sequence shown here is derived from an EMBL/GenBank/DDBJ whole genome shotgun (WGS) entry which is preliminary data.</text>
</comment>
<name>A0A4S4AT80_9RHOO</name>
<dbReference type="EMBL" id="SSOD01000006">
    <property type="protein sequence ID" value="THF61769.1"/>
    <property type="molecule type" value="Genomic_DNA"/>
</dbReference>
<evidence type="ECO:0000313" key="2">
    <source>
        <dbReference type="Proteomes" id="UP000307956"/>
    </source>
</evidence>
<reference evidence="1 2" key="1">
    <citation type="submission" date="2019-04" db="EMBL/GenBank/DDBJ databases">
        <title>Azoarcus rhizosphaerae sp. nov. isolated from rhizosphere of Ficus religiosa.</title>
        <authorList>
            <person name="Lin S.-Y."/>
            <person name="Hameed A."/>
            <person name="Hsu Y.-H."/>
            <person name="Young C.-C."/>
        </authorList>
    </citation>
    <scope>NUCLEOTIDE SEQUENCE [LARGE SCALE GENOMIC DNA]</scope>
    <source>
        <strain evidence="1 2">CC-YHH848</strain>
    </source>
</reference>
<evidence type="ECO:0000313" key="1">
    <source>
        <dbReference type="EMBL" id="THF61769.1"/>
    </source>
</evidence>
<proteinExistence type="predicted"/>
<dbReference type="AlphaFoldDB" id="A0A4S4AT80"/>
<dbReference type="Proteomes" id="UP000307956">
    <property type="component" value="Unassembled WGS sequence"/>
</dbReference>
<keyword evidence="2" id="KW-1185">Reference proteome</keyword>
<gene>
    <name evidence="1" type="ORF">E6O51_10010</name>
</gene>
<dbReference type="RefSeq" id="WP_136384842.1">
    <property type="nucleotide sequence ID" value="NZ_SSOD01000006.1"/>
</dbReference>
<sequence>MLIEVPAAVQPRQSVPPPLPFRLLARIIDTGSGRSTFVFTRDGSVLLARVGDELDGAYRLDAFEHGKLIFQYKPMNIRQTLPLAPTP</sequence>
<organism evidence="1 2">
    <name type="scientific">Pseudothauera rhizosphaerae</name>
    <dbReference type="NCBI Taxonomy" id="2565932"/>
    <lineage>
        <taxon>Bacteria</taxon>
        <taxon>Pseudomonadati</taxon>
        <taxon>Pseudomonadota</taxon>
        <taxon>Betaproteobacteria</taxon>
        <taxon>Rhodocyclales</taxon>
        <taxon>Zoogloeaceae</taxon>
        <taxon>Pseudothauera</taxon>
    </lineage>
</organism>
<protein>
    <submittedName>
        <fullName evidence="1">Uncharacterized protein</fullName>
    </submittedName>
</protein>